<gene>
    <name evidence="2" type="ORF">DW137_04040</name>
</gene>
<organism evidence="2 3">
    <name type="scientific">Bifidobacterium bifidum</name>
    <dbReference type="NCBI Taxonomy" id="1681"/>
    <lineage>
        <taxon>Bacteria</taxon>
        <taxon>Bacillati</taxon>
        <taxon>Actinomycetota</taxon>
        <taxon>Actinomycetes</taxon>
        <taxon>Bifidobacteriales</taxon>
        <taxon>Bifidobacteriaceae</taxon>
        <taxon>Bifidobacterium</taxon>
    </lineage>
</organism>
<dbReference type="InterPro" id="IPR022464">
    <property type="entry name" value="Strep_pil_isopept_link"/>
</dbReference>
<dbReference type="AlphaFoldDB" id="A0A415C5Z1"/>
<dbReference type="Gene3D" id="2.60.40.3050">
    <property type="match status" value="1"/>
</dbReference>
<dbReference type="Proteomes" id="UP000283727">
    <property type="component" value="Unassembled WGS sequence"/>
</dbReference>
<protein>
    <recommendedName>
        <fullName evidence="1">Streptococcal pilin isopeptide linkage domain-containing protein</fullName>
    </recommendedName>
</protein>
<feature type="domain" description="Streptococcal pilin isopeptide linkage" evidence="1">
    <location>
        <begin position="80"/>
        <end position="157"/>
    </location>
</feature>
<sequence>MPSSCVKLPTPLVVRSGPVASAPHVDSSAGFLYLLVDRSSIPASLLSPTWPYAVAPTVSRKSETFSLRLRTWWMPGTTTNAADGTVTFDQLPFDAAGTYEYTLVQVAGNADGVTYDSTEYAATITVTATADNTLTAAVSYAKDGETVDAATFANVYKAPTKPGEPTQPAELVS</sequence>
<dbReference type="NCBIfam" id="TIGR03786">
    <property type="entry name" value="strep_pil_rpt"/>
    <property type="match status" value="1"/>
</dbReference>
<dbReference type="InterPro" id="IPR038174">
    <property type="entry name" value="Strep_pil_link_sf"/>
</dbReference>
<reference evidence="2 3" key="1">
    <citation type="submission" date="2018-08" db="EMBL/GenBank/DDBJ databases">
        <title>A genome reference for cultivated species of the human gut microbiota.</title>
        <authorList>
            <person name="Zou Y."/>
            <person name="Xue W."/>
            <person name="Luo G."/>
        </authorList>
    </citation>
    <scope>NUCLEOTIDE SEQUENCE [LARGE SCALE GENOMIC DNA]</scope>
    <source>
        <strain evidence="2 3">AM12-10</strain>
    </source>
</reference>
<name>A0A415C5Z1_BIFBI</name>
<proteinExistence type="predicted"/>
<dbReference type="Pfam" id="PF12892">
    <property type="entry name" value="FctA"/>
    <property type="match status" value="1"/>
</dbReference>
<dbReference type="EMBL" id="QRLR01000002">
    <property type="protein sequence ID" value="RHJ23799.1"/>
    <property type="molecule type" value="Genomic_DNA"/>
</dbReference>
<evidence type="ECO:0000259" key="1">
    <source>
        <dbReference type="Pfam" id="PF12892"/>
    </source>
</evidence>
<accession>A0A415C5Z1</accession>
<comment type="caution">
    <text evidence="2">The sequence shown here is derived from an EMBL/GenBank/DDBJ whole genome shotgun (WGS) entry which is preliminary data.</text>
</comment>
<evidence type="ECO:0000313" key="2">
    <source>
        <dbReference type="EMBL" id="RHJ23799.1"/>
    </source>
</evidence>
<evidence type="ECO:0000313" key="3">
    <source>
        <dbReference type="Proteomes" id="UP000283727"/>
    </source>
</evidence>